<evidence type="ECO:0000256" key="2">
    <source>
        <dbReference type="ARBA" id="ARBA00005814"/>
    </source>
</evidence>
<evidence type="ECO:0000256" key="7">
    <source>
        <dbReference type="SAM" id="Phobius"/>
    </source>
</evidence>
<sequence length="200" mass="22286">MHEGIGCFLYFLWLLFTSMMAVEGMMMVIASIVPNFLMGIIAATGVQGLMILGAGIYRLPKDIPKPLWKYPIYYIALHRYAYQGLCKNEFEGLEFQIQLDGAGQHMLFLIFGGNGAEAQLNLIMGFFLSGRRGASGTRHLILNNTKNRAIPTAGTRHLILNLGAVGACTDCILLTFCETRHYGYTCLNEYLYVQLSLLQS</sequence>
<proteinExistence type="inferred from homology"/>
<dbReference type="Proteomes" id="UP000233551">
    <property type="component" value="Unassembled WGS sequence"/>
</dbReference>
<dbReference type="GO" id="GO:0016020">
    <property type="term" value="C:membrane"/>
    <property type="evidence" value="ECO:0007669"/>
    <property type="project" value="UniProtKB-SubCell"/>
</dbReference>
<keyword evidence="10" id="KW-1185">Reference proteome</keyword>
<evidence type="ECO:0000256" key="5">
    <source>
        <dbReference type="ARBA" id="ARBA00022989"/>
    </source>
</evidence>
<organism evidence="9 10">
    <name type="scientific">Punica granatum</name>
    <name type="common">Pomegranate</name>
    <dbReference type="NCBI Taxonomy" id="22663"/>
    <lineage>
        <taxon>Eukaryota</taxon>
        <taxon>Viridiplantae</taxon>
        <taxon>Streptophyta</taxon>
        <taxon>Embryophyta</taxon>
        <taxon>Tracheophyta</taxon>
        <taxon>Spermatophyta</taxon>
        <taxon>Magnoliopsida</taxon>
        <taxon>eudicotyledons</taxon>
        <taxon>Gunneridae</taxon>
        <taxon>Pentapetalae</taxon>
        <taxon>rosids</taxon>
        <taxon>malvids</taxon>
        <taxon>Myrtales</taxon>
        <taxon>Lythraceae</taxon>
        <taxon>Punica</taxon>
    </lineage>
</organism>
<evidence type="ECO:0000256" key="4">
    <source>
        <dbReference type="ARBA" id="ARBA00022692"/>
    </source>
</evidence>
<feature type="domain" description="ABC-2 type transporter transmembrane" evidence="8">
    <location>
        <begin position="6"/>
        <end position="90"/>
    </location>
</feature>
<accession>A0A2I0HJX5</accession>
<keyword evidence="6 7" id="KW-0472">Membrane</keyword>
<feature type="transmembrane region" description="Helical" evidence="7">
    <location>
        <begin position="7"/>
        <end position="30"/>
    </location>
</feature>
<evidence type="ECO:0000256" key="3">
    <source>
        <dbReference type="ARBA" id="ARBA00022448"/>
    </source>
</evidence>
<keyword evidence="3" id="KW-0813">Transport</keyword>
<dbReference type="InterPro" id="IPR052215">
    <property type="entry name" value="Plant_ABCG"/>
</dbReference>
<name>A0A2I0HJX5_PUNGR</name>
<dbReference type="Pfam" id="PF01061">
    <property type="entry name" value="ABC2_membrane"/>
    <property type="match status" value="1"/>
</dbReference>
<comment type="caution">
    <text evidence="9">The sequence shown here is derived from an EMBL/GenBank/DDBJ whole genome shotgun (WGS) entry which is preliminary data.</text>
</comment>
<dbReference type="GO" id="GO:0140359">
    <property type="term" value="F:ABC-type transporter activity"/>
    <property type="evidence" value="ECO:0007669"/>
    <property type="project" value="InterPro"/>
</dbReference>
<reference evidence="9 10" key="1">
    <citation type="submission" date="2017-11" db="EMBL/GenBank/DDBJ databases">
        <title>De-novo sequencing of pomegranate (Punica granatum L.) genome.</title>
        <authorList>
            <person name="Akparov Z."/>
            <person name="Amiraslanov A."/>
            <person name="Hajiyeva S."/>
            <person name="Abbasov M."/>
            <person name="Kaur K."/>
            <person name="Hamwieh A."/>
            <person name="Solovyev V."/>
            <person name="Salamov A."/>
            <person name="Braich B."/>
            <person name="Kosarev P."/>
            <person name="Mahmoud A."/>
            <person name="Hajiyev E."/>
            <person name="Babayeva S."/>
            <person name="Izzatullayeva V."/>
            <person name="Mammadov A."/>
            <person name="Mammadov A."/>
            <person name="Sharifova S."/>
            <person name="Ojaghi J."/>
            <person name="Eynullazada K."/>
            <person name="Bayramov B."/>
            <person name="Abdulazimova A."/>
            <person name="Shahmuradov I."/>
        </authorList>
    </citation>
    <scope>NUCLEOTIDE SEQUENCE [LARGE SCALE GENOMIC DNA]</scope>
    <source>
        <strain evidence="10">cv. AG2017</strain>
        <tissue evidence="9">Leaf</tissue>
    </source>
</reference>
<evidence type="ECO:0000313" key="9">
    <source>
        <dbReference type="EMBL" id="PKI31971.1"/>
    </source>
</evidence>
<comment type="similarity">
    <text evidence="2">Belongs to the ABC transporter superfamily. ABCG family. Eye pigment precursor importer (TC 3.A.1.204) subfamily.</text>
</comment>
<dbReference type="InterPro" id="IPR013525">
    <property type="entry name" value="ABC2_TM"/>
</dbReference>
<dbReference type="PANTHER" id="PTHR48042">
    <property type="entry name" value="ABC TRANSPORTER G FAMILY MEMBER 11"/>
    <property type="match status" value="1"/>
</dbReference>
<dbReference type="PANTHER" id="PTHR48042:SF1">
    <property type="entry name" value="ABC TRANSPORTER G FAMILY MEMBER 11-LIKE"/>
    <property type="match status" value="1"/>
</dbReference>
<comment type="subcellular location">
    <subcellularLocation>
        <location evidence="1">Membrane</location>
        <topology evidence="1">Multi-pass membrane protein</topology>
    </subcellularLocation>
</comment>
<dbReference type="AlphaFoldDB" id="A0A2I0HJX5"/>
<gene>
    <name evidence="9" type="ORF">CRG98_047638</name>
</gene>
<evidence type="ECO:0000256" key="1">
    <source>
        <dbReference type="ARBA" id="ARBA00004141"/>
    </source>
</evidence>
<evidence type="ECO:0000256" key="6">
    <source>
        <dbReference type="ARBA" id="ARBA00023136"/>
    </source>
</evidence>
<keyword evidence="5 7" id="KW-1133">Transmembrane helix</keyword>
<keyword evidence="4 7" id="KW-0812">Transmembrane</keyword>
<dbReference type="EMBL" id="PGOL01008174">
    <property type="protein sequence ID" value="PKI31971.1"/>
    <property type="molecule type" value="Genomic_DNA"/>
</dbReference>
<feature type="transmembrane region" description="Helical" evidence="7">
    <location>
        <begin position="36"/>
        <end position="59"/>
    </location>
</feature>
<dbReference type="STRING" id="22663.A0A2I0HJX5"/>
<protein>
    <recommendedName>
        <fullName evidence="8">ABC-2 type transporter transmembrane domain-containing protein</fullName>
    </recommendedName>
</protein>
<evidence type="ECO:0000259" key="8">
    <source>
        <dbReference type="Pfam" id="PF01061"/>
    </source>
</evidence>
<evidence type="ECO:0000313" key="10">
    <source>
        <dbReference type="Proteomes" id="UP000233551"/>
    </source>
</evidence>